<feature type="domain" description="ABC-type glycine betaine transport system substrate-binding" evidence="2">
    <location>
        <begin position="134"/>
        <end position="332"/>
    </location>
</feature>
<dbReference type="Gene3D" id="3.40.190.10">
    <property type="entry name" value="Periplasmic binding protein-like II"/>
    <property type="match status" value="2"/>
</dbReference>
<evidence type="ECO:0000313" key="3">
    <source>
        <dbReference type="EMBL" id="GIH18153.1"/>
    </source>
</evidence>
<feature type="domain" description="ABC-type glycine betaine transport system substrate-binding" evidence="2">
    <location>
        <begin position="50"/>
        <end position="118"/>
    </location>
</feature>
<keyword evidence="1" id="KW-0732">Signal</keyword>
<reference evidence="3" key="1">
    <citation type="submission" date="2021-01" db="EMBL/GenBank/DDBJ databases">
        <title>Whole genome shotgun sequence of Rugosimonospora africana NBRC 104875.</title>
        <authorList>
            <person name="Komaki H."/>
            <person name="Tamura T."/>
        </authorList>
    </citation>
    <scope>NUCLEOTIDE SEQUENCE</scope>
    <source>
        <strain evidence="3">NBRC 104875</strain>
    </source>
</reference>
<dbReference type="SUPFAM" id="SSF53850">
    <property type="entry name" value="Periplasmic binding protein-like II"/>
    <property type="match status" value="2"/>
</dbReference>
<evidence type="ECO:0000313" key="4">
    <source>
        <dbReference type="Proteomes" id="UP000642748"/>
    </source>
</evidence>
<organism evidence="3 4">
    <name type="scientific">Rugosimonospora africana</name>
    <dbReference type="NCBI Taxonomy" id="556532"/>
    <lineage>
        <taxon>Bacteria</taxon>
        <taxon>Bacillati</taxon>
        <taxon>Actinomycetota</taxon>
        <taxon>Actinomycetes</taxon>
        <taxon>Micromonosporales</taxon>
        <taxon>Micromonosporaceae</taxon>
        <taxon>Rugosimonospora</taxon>
    </lineage>
</organism>
<comment type="caution">
    <text evidence="3">The sequence shown here is derived from an EMBL/GenBank/DDBJ whole genome shotgun (WGS) entry which is preliminary data.</text>
</comment>
<dbReference type="GO" id="GO:0022857">
    <property type="term" value="F:transmembrane transporter activity"/>
    <property type="evidence" value="ECO:0007669"/>
    <property type="project" value="InterPro"/>
</dbReference>
<evidence type="ECO:0000256" key="1">
    <source>
        <dbReference type="SAM" id="SignalP"/>
    </source>
</evidence>
<name>A0A8J3QWH7_9ACTN</name>
<evidence type="ECO:0000259" key="2">
    <source>
        <dbReference type="Pfam" id="PF04069"/>
    </source>
</evidence>
<gene>
    <name evidence="3" type="ORF">Raf01_63250</name>
</gene>
<dbReference type="Gene3D" id="3.40.190.120">
    <property type="entry name" value="Osmoprotection protein (prox), domain 2"/>
    <property type="match status" value="2"/>
</dbReference>
<dbReference type="AlphaFoldDB" id="A0A8J3QWH7"/>
<keyword evidence="4" id="KW-1185">Reference proteome</keyword>
<dbReference type="InterPro" id="IPR007210">
    <property type="entry name" value="ABC_Gly_betaine_transp_sub-bd"/>
</dbReference>
<feature type="signal peptide" evidence="1">
    <location>
        <begin position="1"/>
        <end position="22"/>
    </location>
</feature>
<dbReference type="Pfam" id="PF04069">
    <property type="entry name" value="OpuAC"/>
    <property type="match status" value="2"/>
</dbReference>
<dbReference type="GO" id="GO:0043190">
    <property type="term" value="C:ATP-binding cassette (ABC) transporter complex"/>
    <property type="evidence" value="ECO:0007669"/>
    <property type="project" value="InterPro"/>
</dbReference>
<sequence length="333" mass="33784">MHRAARVAVGLLGFALAAGTIAGCGKAGSSGTAAPASGVAAGGCAPIAGQQLVVLDDDKHMQNTDNIIPAINTKAATPELLAALNKVSTALDTTKLVALNKATDIDHKTSAAAAADFASANNLTSGITKGAGGKIVVGAANFSENQTLAELYKIVLNAAGFTATTQTIGNRELYEPALEKNQIQVVPEYAATLTEFLNSKVNGASASPQASSDLNTTVTALKADGTKAGLSFGDPSQATDEDAFAVTKALADKYSLKTLSDFASKCSGKASVLGGPPECPQRPFCQQGLESKYNLQFGQFKQLDSGGNLTKTALTGGQISIGLVLSSDPVFAS</sequence>
<dbReference type="EMBL" id="BONZ01000063">
    <property type="protein sequence ID" value="GIH18153.1"/>
    <property type="molecule type" value="Genomic_DNA"/>
</dbReference>
<dbReference type="PROSITE" id="PS51257">
    <property type="entry name" value="PROKAR_LIPOPROTEIN"/>
    <property type="match status" value="1"/>
</dbReference>
<protein>
    <recommendedName>
        <fullName evidence="2">ABC-type glycine betaine transport system substrate-binding domain-containing protein</fullName>
    </recommendedName>
</protein>
<dbReference type="RefSeq" id="WP_203921687.1">
    <property type="nucleotide sequence ID" value="NZ_BONZ01000063.1"/>
</dbReference>
<dbReference type="Proteomes" id="UP000642748">
    <property type="component" value="Unassembled WGS sequence"/>
</dbReference>
<proteinExistence type="predicted"/>
<feature type="chain" id="PRO_5038337506" description="ABC-type glycine betaine transport system substrate-binding domain-containing protein" evidence="1">
    <location>
        <begin position="23"/>
        <end position="333"/>
    </location>
</feature>
<accession>A0A8J3QWH7</accession>